<dbReference type="GO" id="GO:0008253">
    <property type="term" value="F:5'-nucleotidase activity"/>
    <property type="evidence" value="ECO:0007669"/>
    <property type="project" value="InterPro"/>
</dbReference>
<dbReference type="Gene3D" id="3.40.50.1000">
    <property type="entry name" value="HAD superfamily/HAD-like"/>
    <property type="match status" value="1"/>
</dbReference>
<dbReference type="PANTHER" id="PTHR47478">
    <property type="match status" value="1"/>
</dbReference>
<dbReference type="SFLD" id="SFLDG01129">
    <property type="entry name" value="C1.5:_HAD__Beta-PGM__Phosphata"/>
    <property type="match status" value="1"/>
</dbReference>
<dbReference type="NCBIfam" id="TIGR02254">
    <property type="entry name" value="YjjG_YfnB"/>
    <property type="match status" value="1"/>
</dbReference>
<dbReference type="SUPFAM" id="SSF56784">
    <property type="entry name" value="HAD-like"/>
    <property type="match status" value="1"/>
</dbReference>
<keyword evidence="1" id="KW-0378">Hydrolase</keyword>
<dbReference type="RefSeq" id="WP_042531264.1">
    <property type="nucleotide sequence ID" value="NZ_CAXOIH010000009.1"/>
</dbReference>
<dbReference type="AlphaFoldDB" id="A0A0A1M949"/>
<dbReference type="InterPro" id="IPR011951">
    <property type="entry name" value="HAD-SF_hydro_IA_YjjG/PynA"/>
</dbReference>
<organism evidence="1 2">
    <name type="scientific">Oceanobacillus oncorhynchi</name>
    <dbReference type="NCBI Taxonomy" id="545501"/>
    <lineage>
        <taxon>Bacteria</taxon>
        <taxon>Bacillati</taxon>
        <taxon>Bacillota</taxon>
        <taxon>Bacilli</taxon>
        <taxon>Bacillales</taxon>
        <taxon>Bacillaceae</taxon>
        <taxon>Oceanobacillus</taxon>
    </lineage>
</organism>
<dbReference type="EMBL" id="CDGG01000001">
    <property type="protein sequence ID" value="CEI81850.1"/>
    <property type="molecule type" value="Genomic_DNA"/>
</dbReference>
<evidence type="ECO:0000313" key="1">
    <source>
        <dbReference type="EMBL" id="CEI81850.1"/>
    </source>
</evidence>
<accession>A0A0A1M949</accession>
<dbReference type="STRING" id="545501.BN997_01705"/>
<dbReference type="SFLD" id="SFLDS00003">
    <property type="entry name" value="Haloacid_Dehalogenase"/>
    <property type="match status" value="1"/>
</dbReference>
<dbReference type="NCBIfam" id="TIGR01549">
    <property type="entry name" value="HAD-SF-IA-v1"/>
    <property type="match status" value="1"/>
</dbReference>
<dbReference type="OrthoDB" id="9802350at2"/>
<dbReference type="InterPro" id="IPR023198">
    <property type="entry name" value="PGP-like_dom2"/>
</dbReference>
<dbReference type="Proteomes" id="UP000040453">
    <property type="component" value="Unassembled WGS sequence"/>
</dbReference>
<dbReference type="InterPro" id="IPR036412">
    <property type="entry name" value="HAD-like_sf"/>
</dbReference>
<dbReference type="InterPro" id="IPR023214">
    <property type="entry name" value="HAD_sf"/>
</dbReference>
<protein>
    <submittedName>
        <fullName evidence="1">Putative HAD-hydrolase YfnB</fullName>
    </submittedName>
</protein>
<evidence type="ECO:0000313" key="2">
    <source>
        <dbReference type="Proteomes" id="UP000040453"/>
    </source>
</evidence>
<keyword evidence="2" id="KW-1185">Reference proteome</keyword>
<dbReference type="Gene3D" id="1.10.150.240">
    <property type="entry name" value="Putative phosphatase, domain 2"/>
    <property type="match status" value="1"/>
</dbReference>
<dbReference type="InterPro" id="IPR006439">
    <property type="entry name" value="HAD-SF_hydro_IA"/>
</dbReference>
<dbReference type="Pfam" id="PF00702">
    <property type="entry name" value="Hydrolase"/>
    <property type="match status" value="1"/>
</dbReference>
<reference evidence="1 2" key="1">
    <citation type="submission" date="2014-11" db="EMBL/GenBank/DDBJ databases">
        <authorList>
            <person name="Urmite Genomes Urmite Genomes"/>
        </authorList>
    </citation>
    <scope>NUCLEOTIDE SEQUENCE [LARGE SCALE GENOMIC DNA]</scope>
    <source>
        <strain evidence="1 2">Oc5</strain>
    </source>
</reference>
<gene>
    <name evidence="1" type="primary">yfnB_2</name>
    <name evidence="1" type="ORF">BN997_01705</name>
</gene>
<dbReference type="InterPro" id="IPR052550">
    <property type="entry name" value="Pyrimidine_5'-ntase_YjjG"/>
</dbReference>
<dbReference type="PANTHER" id="PTHR47478:SF1">
    <property type="entry name" value="PYRIMIDINE 5'-NUCLEOTIDASE YJJG"/>
    <property type="match status" value="1"/>
</dbReference>
<name>A0A0A1M949_9BACI</name>
<proteinExistence type="predicted"/>
<sequence length="227" mass="25636">MKYDVIFFDLDDTLFDFGKSEKGALQKTFEAFGLPNGLIDYRSSYREISNVLWGELEQGKLSITKLGTERFRRLFEKHGLSLDGTAFNHAYLENLSKEIYLVDGADILFDSLPEQRSAIITNGFKHVQLPKIGNSPLHNTFEAVIISEETGFQKPDYRIFDYAFSKLGLTDKANALMVGDSLTSDMQGGINYGIDTCWFNPDHKGNLTGMEPTYEINHLTELIPIAK</sequence>